<gene>
    <name evidence="2" type="ORF">AB7878_05525</name>
</gene>
<evidence type="ECO:0000313" key="3">
    <source>
        <dbReference type="Proteomes" id="UP001562159"/>
    </source>
</evidence>
<dbReference type="Proteomes" id="UP001562159">
    <property type="component" value="Unassembled WGS sequence"/>
</dbReference>
<feature type="signal peptide" evidence="1">
    <location>
        <begin position="1"/>
        <end position="21"/>
    </location>
</feature>
<organism evidence="2 3">
    <name type="scientific">Rhodanobacter humi</name>
    <dbReference type="NCBI Taxonomy" id="1888173"/>
    <lineage>
        <taxon>Bacteria</taxon>
        <taxon>Pseudomonadati</taxon>
        <taxon>Pseudomonadota</taxon>
        <taxon>Gammaproteobacteria</taxon>
        <taxon>Lysobacterales</taxon>
        <taxon>Rhodanobacteraceae</taxon>
        <taxon>Rhodanobacter</taxon>
    </lineage>
</organism>
<accession>A0ABV4ANB8</accession>
<name>A0ABV4ANB8_9GAMM</name>
<dbReference type="EMBL" id="JBGBPY010000001">
    <property type="protein sequence ID" value="MEY2181870.1"/>
    <property type="molecule type" value="Genomic_DNA"/>
</dbReference>
<sequence length="180" mass="20102">MRIALKIVLAVGTLLAATGFAARDAQAQGYGDRGQPQEVYCASNDTRGSRCQMPWRDSVLTRQMSKAACIEGQTWGSDPYSVWIKGGCRGNFGDARAYGWRGRDRHDRGDDRGGQEVYCASNDSRGTRCQMPWRYSVLSRQMSDAACIEGRTWGSDPYSVWVKGGCRGQFRDARGDRPRW</sequence>
<evidence type="ECO:0000256" key="1">
    <source>
        <dbReference type="SAM" id="SignalP"/>
    </source>
</evidence>
<evidence type="ECO:0000313" key="2">
    <source>
        <dbReference type="EMBL" id="MEY2181870.1"/>
    </source>
</evidence>
<dbReference type="Pfam" id="PF11218">
    <property type="entry name" value="DUF3011"/>
    <property type="match status" value="1"/>
</dbReference>
<keyword evidence="3" id="KW-1185">Reference proteome</keyword>
<protein>
    <submittedName>
        <fullName evidence="2">DUF3011 domain-containing protein</fullName>
    </submittedName>
</protein>
<proteinExistence type="predicted"/>
<dbReference type="InterPro" id="IPR021381">
    <property type="entry name" value="DUF3011"/>
</dbReference>
<reference evidence="2 3" key="1">
    <citation type="submission" date="2024-07" db="EMBL/GenBank/DDBJ databases">
        <title>Molecular mechanisms and environmental adaptations of flagellar loss and biofilm growth of Rhodanobacter under environmental stress.</title>
        <authorList>
            <person name="Chen M."/>
        </authorList>
    </citation>
    <scope>NUCLEOTIDE SEQUENCE [LARGE SCALE GENOMIC DNA]</scope>
    <source>
        <strain evidence="2 3">RS22</strain>
    </source>
</reference>
<keyword evidence="1" id="KW-0732">Signal</keyword>
<feature type="chain" id="PRO_5046789995" evidence="1">
    <location>
        <begin position="22"/>
        <end position="180"/>
    </location>
</feature>
<comment type="caution">
    <text evidence="2">The sequence shown here is derived from an EMBL/GenBank/DDBJ whole genome shotgun (WGS) entry which is preliminary data.</text>
</comment>